<dbReference type="PANTHER" id="PTHR43343:SF3">
    <property type="entry name" value="PROTEASE DO-LIKE 8, CHLOROPLASTIC"/>
    <property type="match status" value="1"/>
</dbReference>
<evidence type="ECO:0000256" key="1">
    <source>
        <dbReference type="ARBA" id="ARBA00010541"/>
    </source>
</evidence>
<keyword evidence="9" id="KW-0472">Membrane</keyword>
<evidence type="ECO:0000256" key="9">
    <source>
        <dbReference type="SAM" id="Phobius"/>
    </source>
</evidence>
<keyword evidence="4" id="KW-0677">Repeat</keyword>
<dbReference type="InterPro" id="IPR009003">
    <property type="entry name" value="Peptidase_S1_PA"/>
</dbReference>
<keyword evidence="2" id="KW-0645">Protease</keyword>
<keyword evidence="12" id="KW-1185">Reference proteome</keyword>
<evidence type="ECO:0000256" key="5">
    <source>
        <dbReference type="ARBA" id="ARBA00022801"/>
    </source>
</evidence>
<evidence type="ECO:0000256" key="3">
    <source>
        <dbReference type="ARBA" id="ARBA00022729"/>
    </source>
</evidence>
<dbReference type="SUPFAM" id="SSF50494">
    <property type="entry name" value="Trypsin-like serine proteases"/>
    <property type="match status" value="1"/>
</dbReference>
<feature type="active site" description="Charge relay system" evidence="7">
    <location>
        <position position="242"/>
    </location>
</feature>
<evidence type="ECO:0000256" key="8">
    <source>
        <dbReference type="PIRSR" id="PIRSR611782-2"/>
    </source>
</evidence>
<dbReference type="InterPro" id="IPR051201">
    <property type="entry name" value="Chloro_Bact_Ser_Proteases"/>
</dbReference>
<dbReference type="Gene3D" id="2.40.10.120">
    <property type="match status" value="1"/>
</dbReference>
<feature type="binding site" evidence="8">
    <location>
        <begin position="258"/>
        <end position="262"/>
    </location>
    <ligand>
        <name>substrate</name>
    </ligand>
</feature>
<dbReference type="InterPro" id="IPR011782">
    <property type="entry name" value="Pept_S1C_Do"/>
</dbReference>
<evidence type="ECO:0000256" key="7">
    <source>
        <dbReference type="PIRSR" id="PIRSR611782-1"/>
    </source>
</evidence>
<dbReference type="AlphaFoldDB" id="A0A975BNH5"/>
<gene>
    <name evidence="11" type="ORF">dnm_044890</name>
</gene>
<feature type="domain" description="PDZ" evidence="10">
    <location>
        <begin position="280"/>
        <end position="347"/>
    </location>
</feature>
<keyword evidence="5" id="KW-0378">Hydrolase</keyword>
<dbReference type="PRINTS" id="PR00834">
    <property type="entry name" value="PROTEASES2C"/>
</dbReference>
<protein>
    <submittedName>
        <fullName evidence="11">Peptidase, S1C family</fullName>
    </submittedName>
</protein>
<feature type="binding site" evidence="8">
    <location>
        <position position="166"/>
    </location>
    <ligand>
        <name>substrate</name>
    </ligand>
</feature>
<dbReference type="GO" id="GO:0004252">
    <property type="term" value="F:serine-type endopeptidase activity"/>
    <property type="evidence" value="ECO:0007669"/>
    <property type="project" value="InterPro"/>
</dbReference>
<feature type="transmembrane region" description="Helical" evidence="9">
    <location>
        <begin position="37"/>
        <end position="57"/>
    </location>
</feature>
<dbReference type="GO" id="GO:0006508">
    <property type="term" value="P:proteolysis"/>
    <property type="evidence" value="ECO:0007669"/>
    <property type="project" value="UniProtKB-KW"/>
</dbReference>
<evidence type="ECO:0000256" key="4">
    <source>
        <dbReference type="ARBA" id="ARBA00022737"/>
    </source>
</evidence>
<feature type="binding site" evidence="8">
    <location>
        <position position="136"/>
    </location>
    <ligand>
        <name>substrate</name>
    </ligand>
</feature>
<evidence type="ECO:0000313" key="12">
    <source>
        <dbReference type="Proteomes" id="UP000663722"/>
    </source>
</evidence>
<dbReference type="Pfam" id="PF13365">
    <property type="entry name" value="Trypsin_2"/>
    <property type="match status" value="1"/>
</dbReference>
<feature type="active site" description="Charge relay system" evidence="7">
    <location>
        <position position="136"/>
    </location>
</feature>
<dbReference type="PROSITE" id="PS50106">
    <property type="entry name" value="PDZ"/>
    <property type="match status" value="1"/>
</dbReference>
<evidence type="ECO:0000313" key="11">
    <source>
        <dbReference type="EMBL" id="QTA88443.1"/>
    </source>
</evidence>
<dbReference type="FunFam" id="2.40.10.10:FF:000001">
    <property type="entry name" value="Periplasmic serine protease DegS"/>
    <property type="match status" value="1"/>
</dbReference>
<feature type="binding site" evidence="8">
    <location>
        <begin position="240"/>
        <end position="242"/>
    </location>
    <ligand>
        <name>substrate</name>
    </ligand>
</feature>
<dbReference type="Proteomes" id="UP000663722">
    <property type="component" value="Chromosome"/>
</dbReference>
<accession>A0A975BNH5</accession>
<dbReference type="PANTHER" id="PTHR43343">
    <property type="entry name" value="PEPTIDASE S12"/>
    <property type="match status" value="1"/>
</dbReference>
<evidence type="ECO:0000259" key="10">
    <source>
        <dbReference type="PROSITE" id="PS50106"/>
    </source>
</evidence>
<dbReference type="EMBL" id="CP061800">
    <property type="protein sequence ID" value="QTA88443.1"/>
    <property type="molecule type" value="Genomic_DNA"/>
</dbReference>
<feature type="active site" description="Charge relay system" evidence="7">
    <location>
        <position position="166"/>
    </location>
</feature>
<dbReference type="InterPro" id="IPR036034">
    <property type="entry name" value="PDZ_sf"/>
</dbReference>
<dbReference type="SMART" id="SM00228">
    <property type="entry name" value="PDZ"/>
    <property type="match status" value="2"/>
</dbReference>
<organism evidence="11 12">
    <name type="scientific">Desulfonema magnum</name>
    <dbReference type="NCBI Taxonomy" id="45655"/>
    <lineage>
        <taxon>Bacteria</taxon>
        <taxon>Pseudomonadati</taxon>
        <taxon>Thermodesulfobacteriota</taxon>
        <taxon>Desulfobacteria</taxon>
        <taxon>Desulfobacterales</taxon>
        <taxon>Desulfococcaceae</taxon>
        <taxon>Desulfonema</taxon>
    </lineage>
</organism>
<evidence type="ECO:0000256" key="6">
    <source>
        <dbReference type="ARBA" id="ARBA00022825"/>
    </source>
</evidence>
<dbReference type="InterPro" id="IPR001940">
    <property type="entry name" value="Peptidase_S1C"/>
</dbReference>
<proteinExistence type="inferred from homology"/>
<keyword evidence="6" id="KW-0720">Serine protease</keyword>
<reference evidence="11" key="1">
    <citation type="journal article" date="2021" name="Microb. Physiol.">
        <title>Proteogenomic Insights into the Physiology of Marine, Sulfate-Reducing, Filamentous Desulfonema limicola and Desulfonema magnum.</title>
        <authorList>
            <person name="Schnaars V."/>
            <person name="Wohlbrand L."/>
            <person name="Scheve S."/>
            <person name="Hinrichs C."/>
            <person name="Reinhardt R."/>
            <person name="Rabus R."/>
        </authorList>
    </citation>
    <scope>NUCLEOTIDE SEQUENCE</scope>
    <source>
        <strain evidence="11">4be13</strain>
    </source>
</reference>
<dbReference type="KEGG" id="dmm:dnm_044890"/>
<dbReference type="Pfam" id="PF13180">
    <property type="entry name" value="PDZ_2"/>
    <property type="match status" value="1"/>
</dbReference>
<dbReference type="Gene3D" id="2.30.42.10">
    <property type="match status" value="2"/>
</dbReference>
<name>A0A975BNH5_9BACT</name>
<feature type="binding site" evidence="8">
    <location>
        <position position="80"/>
    </location>
    <ligand>
        <name>substrate</name>
    </ligand>
</feature>
<keyword evidence="9" id="KW-1133">Transmembrane helix</keyword>
<keyword evidence="3" id="KW-0732">Signal</keyword>
<sequence length="488" mass="53830">MKMPTIKRQMIVKNSDSLRTKNEFLKKSQLLPTDRRLIKLLLFFWGIFIFCIPAYGYQRENPVVRAVQKVGPAVVNISSEYEVRSGPFSGFGMDPFFESFFRDFFDHGFERRYKKNSLGSGVIIDGTRGFILTNSHVIERRGTITVVLKDEREFEAQIVGADPDSDLAVLRISSSTRLPAVEMGNSDDIMIGETVIAIGNPFGFSHTVTTGVISAVNRSIRTEDREYHEFIQTDASINPGNSGGPLLNINGDLIGINTAIYAKAQGIGFAIPISKAKRIVSDLIRHGEVIQPWVGLTVQDMDARLAQYLKLPGNKGVLVKSVDQGSPAEKAGVRDSDIILSVGSINLGSGEDYHGAIKSFAAGDRIKMKLWRSGKDISVSINAAVFPVERAESLAYSLLGIKVENLSQAKHFRHGTTAAEGVMISEILRQSYLAGIGARPGDVIRQLDDMTIKNMDDFEKAIVKYRNKASVVILLQRGSQGYYITVKF</sequence>
<keyword evidence="9" id="KW-0812">Transmembrane</keyword>
<dbReference type="SUPFAM" id="SSF50156">
    <property type="entry name" value="PDZ domain-like"/>
    <property type="match status" value="2"/>
</dbReference>
<dbReference type="InterPro" id="IPR001478">
    <property type="entry name" value="PDZ"/>
</dbReference>
<comment type="similarity">
    <text evidence="1">Belongs to the peptidase S1C family.</text>
</comment>
<dbReference type="NCBIfam" id="TIGR02037">
    <property type="entry name" value="degP_htrA_DO"/>
    <property type="match status" value="1"/>
</dbReference>
<evidence type="ECO:0000256" key="2">
    <source>
        <dbReference type="ARBA" id="ARBA00022670"/>
    </source>
</evidence>